<gene>
    <name evidence="1" type="ORF">MSAN_00577400</name>
</gene>
<keyword evidence="2" id="KW-1185">Reference proteome</keyword>
<dbReference type="EMBL" id="JACAZH010000003">
    <property type="protein sequence ID" value="KAF7373665.1"/>
    <property type="molecule type" value="Genomic_DNA"/>
</dbReference>
<name>A0A8H6Z6X0_9AGAR</name>
<dbReference type="AlphaFoldDB" id="A0A8H6Z6X0"/>
<dbReference type="OrthoDB" id="3237746at2759"/>
<evidence type="ECO:0000313" key="1">
    <source>
        <dbReference type="EMBL" id="KAF7373665.1"/>
    </source>
</evidence>
<proteinExistence type="predicted"/>
<dbReference type="Proteomes" id="UP000623467">
    <property type="component" value="Unassembled WGS sequence"/>
</dbReference>
<protein>
    <submittedName>
        <fullName evidence="1">Pro-Pol polyprotein</fullName>
    </submittedName>
</protein>
<evidence type="ECO:0000313" key="2">
    <source>
        <dbReference type="Proteomes" id="UP000623467"/>
    </source>
</evidence>
<sequence>MAYVAQQRLDGYAERVKYALGRKAAFDRKVIASKAGEVVFKRGQLVQYANSVWDYTFKSMRKLIHYWSAPCPIRERIVNSYTLETLQGQAIGGVHSARRLRPFTPKRGGRLEAEQVEFEEALKVVVDAEAEAEAVAVVAERAAEGRSMV</sequence>
<comment type="caution">
    <text evidence="1">The sequence shown here is derived from an EMBL/GenBank/DDBJ whole genome shotgun (WGS) entry which is preliminary data.</text>
</comment>
<organism evidence="1 2">
    <name type="scientific">Mycena sanguinolenta</name>
    <dbReference type="NCBI Taxonomy" id="230812"/>
    <lineage>
        <taxon>Eukaryota</taxon>
        <taxon>Fungi</taxon>
        <taxon>Dikarya</taxon>
        <taxon>Basidiomycota</taxon>
        <taxon>Agaricomycotina</taxon>
        <taxon>Agaricomycetes</taxon>
        <taxon>Agaricomycetidae</taxon>
        <taxon>Agaricales</taxon>
        <taxon>Marasmiineae</taxon>
        <taxon>Mycenaceae</taxon>
        <taxon>Mycena</taxon>
    </lineage>
</organism>
<reference evidence="1" key="1">
    <citation type="submission" date="2020-05" db="EMBL/GenBank/DDBJ databases">
        <title>Mycena genomes resolve the evolution of fungal bioluminescence.</title>
        <authorList>
            <person name="Tsai I.J."/>
        </authorList>
    </citation>
    <scope>NUCLEOTIDE SEQUENCE</scope>
    <source>
        <strain evidence="1">160909Yilan</strain>
    </source>
</reference>
<accession>A0A8H6Z6X0</accession>